<dbReference type="KEGG" id="pbj:VN24_10520"/>
<dbReference type="InterPro" id="IPR007060">
    <property type="entry name" value="FtsL/DivIC"/>
</dbReference>
<dbReference type="STRING" id="1126833.VN24_10520"/>
<reference evidence="4" key="2">
    <citation type="submission" date="2015-03" db="EMBL/GenBank/DDBJ databases">
        <title>Genome sequence of Paenibacillus beijingensis strain DSM 24997T.</title>
        <authorList>
            <person name="Kwak Y."/>
            <person name="Shin J.-H."/>
        </authorList>
    </citation>
    <scope>NUCLEOTIDE SEQUENCE [LARGE SCALE GENOMIC DNA]</scope>
    <source>
        <strain evidence="4">DSM 24997</strain>
    </source>
</reference>
<accession>A0A0D5NJ36</accession>
<dbReference type="EMBL" id="CP011058">
    <property type="protein sequence ID" value="AJY74943.1"/>
    <property type="molecule type" value="Genomic_DNA"/>
</dbReference>
<evidence type="ECO:0000313" key="4">
    <source>
        <dbReference type="Proteomes" id="UP000032633"/>
    </source>
</evidence>
<feature type="transmembrane region" description="Helical" evidence="2">
    <location>
        <begin position="22"/>
        <end position="41"/>
    </location>
</feature>
<organism evidence="3 4">
    <name type="scientific">Paenibacillus beijingensis</name>
    <dbReference type="NCBI Taxonomy" id="1126833"/>
    <lineage>
        <taxon>Bacteria</taxon>
        <taxon>Bacillati</taxon>
        <taxon>Bacillota</taxon>
        <taxon>Bacilli</taxon>
        <taxon>Bacillales</taxon>
        <taxon>Paenibacillaceae</taxon>
        <taxon>Paenibacillus</taxon>
    </lineage>
</organism>
<evidence type="ECO:0000313" key="3">
    <source>
        <dbReference type="EMBL" id="AJY74943.1"/>
    </source>
</evidence>
<name>A0A0D5NJ36_9BACL</name>
<protein>
    <recommendedName>
        <fullName evidence="5">Septum formation initiator</fullName>
    </recommendedName>
</protein>
<evidence type="ECO:0008006" key="5">
    <source>
        <dbReference type="Google" id="ProtNLM"/>
    </source>
</evidence>
<dbReference type="Proteomes" id="UP000032633">
    <property type="component" value="Chromosome"/>
</dbReference>
<evidence type="ECO:0000256" key="2">
    <source>
        <dbReference type="SAM" id="Phobius"/>
    </source>
</evidence>
<keyword evidence="2" id="KW-1133">Transmembrane helix</keyword>
<keyword evidence="1" id="KW-0175">Coiled coil</keyword>
<keyword evidence="2" id="KW-0812">Transmembrane</keyword>
<dbReference type="PATRIC" id="fig|1126833.4.peg.2320"/>
<dbReference type="HOGENOM" id="CLU_134863_2_3_9"/>
<proteinExistence type="predicted"/>
<reference evidence="3 4" key="1">
    <citation type="journal article" date="2015" name="J. Biotechnol.">
        <title>Complete genome sequence of Paenibacillus beijingensis 7188(T) (=DSM 24997(T)), a novel rhizobacterium from jujube garden soil.</title>
        <authorList>
            <person name="Kwak Y."/>
            <person name="Shin J.H."/>
        </authorList>
    </citation>
    <scope>NUCLEOTIDE SEQUENCE [LARGE SCALE GENOMIC DNA]</scope>
    <source>
        <strain evidence="3 4">DSM 24997</strain>
    </source>
</reference>
<gene>
    <name evidence="3" type="ORF">VN24_10520</name>
</gene>
<sequence length="108" mass="12019">MASAPVNQTTQTTVYSGAKRRLRIWMAIMALFLAWAGYNLFSQMQRHSAAEAKLAAAQHKIDSVKAESAKLNEQIKKLNDPEYISQLATKNQGLVKPGEKSLQFIDNP</sequence>
<dbReference type="AlphaFoldDB" id="A0A0D5NJ36"/>
<evidence type="ECO:0000256" key="1">
    <source>
        <dbReference type="SAM" id="Coils"/>
    </source>
</evidence>
<dbReference type="RefSeq" id="WP_045670376.1">
    <property type="nucleotide sequence ID" value="NZ_CP011058.1"/>
</dbReference>
<feature type="coiled-coil region" evidence="1">
    <location>
        <begin position="47"/>
        <end position="74"/>
    </location>
</feature>
<keyword evidence="2" id="KW-0472">Membrane</keyword>
<keyword evidence="4" id="KW-1185">Reference proteome</keyword>
<dbReference type="OrthoDB" id="2382043at2"/>
<dbReference type="Pfam" id="PF04977">
    <property type="entry name" value="DivIC"/>
    <property type="match status" value="1"/>
</dbReference>